<dbReference type="EC" id="2.3.2.31" evidence="6"/>
<comment type="similarity">
    <text evidence="5">Belongs to the RBR family. Ariadne subfamily.</text>
</comment>
<comment type="catalytic activity">
    <reaction evidence="1">
        <text>[E2 ubiquitin-conjugating enzyme]-S-ubiquitinyl-L-cysteine + [acceptor protein]-L-lysine = [E2 ubiquitin-conjugating enzyme]-L-cysteine + [acceptor protein]-N(6)-ubiquitinyl-L-lysine.</text>
        <dbReference type="EC" id="2.3.2.31"/>
    </reaction>
</comment>
<evidence type="ECO:0000256" key="2">
    <source>
        <dbReference type="ARBA" id="ARBA00001947"/>
    </source>
</evidence>
<dbReference type="STRING" id="93759.A0A1R3JEU3"/>
<evidence type="ECO:0000256" key="6">
    <source>
        <dbReference type="ARBA" id="ARBA00012251"/>
    </source>
</evidence>
<feature type="compositionally biased region" description="Acidic residues" evidence="15">
    <location>
        <begin position="142"/>
        <end position="154"/>
    </location>
</feature>
<dbReference type="GO" id="GO:0016567">
    <property type="term" value="P:protein ubiquitination"/>
    <property type="evidence" value="ECO:0007669"/>
    <property type="project" value="UniProtKB-UniPathway"/>
</dbReference>
<dbReference type="Proteomes" id="UP000187203">
    <property type="component" value="Unassembled WGS sequence"/>
</dbReference>
<feature type="compositionally biased region" description="Polar residues" evidence="15">
    <location>
        <begin position="50"/>
        <end position="68"/>
    </location>
</feature>
<keyword evidence="10 14" id="KW-0863">Zinc-finger</keyword>
<dbReference type="Pfam" id="PF13639">
    <property type="entry name" value="zf-RING_2"/>
    <property type="match status" value="1"/>
</dbReference>
<evidence type="ECO:0000256" key="5">
    <source>
        <dbReference type="ARBA" id="ARBA00005884"/>
    </source>
</evidence>
<comment type="pathway">
    <text evidence="4">Protein modification; protein ubiquitination.</text>
</comment>
<evidence type="ECO:0000259" key="16">
    <source>
        <dbReference type="PROSITE" id="PS50089"/>
    </source>
</evidence>
<dbReference type="Gene3D" id="3.10.110.10">
    <property type="entry name" value="Ubiquitin Conjugating Enzyme"/>
    <property type="match status" value="1"/>
</dbReference>
<dbReference type="InterPro" id="IPR031127">
    <property type="entry name" value="E3_UB_ligase_RBR"/>
</dbReference>
<evidence type="ECO:0000313" key="19">
    <source>
        <dbReference type="EMBL" id="OMO93340.1"/>
    </source>
</evidence>
<evidence type="ECO:0000256" key="9">
    <source>
        <dbReference type="ARBA" id="ARBA00022737"/>
    </source>
</evidence>
<dbReference type="PROSITE" id="PS00518">
    <property type="entry name" value="ZF_RING_1"/>
    <property type="match status" value="1"/>
</dbReference>
<dbReference type="PROSITE" id="PS50089">
    <property type="entry name" value="ZF_RING_2"/>
    <property type="match status" value="1"/>
</dbReference>
<keyword evidence="12" id="KW-0862">Zinc</keyword>
<dbReference type="SUPFAM" id="SSF54495">
    <property type="entry name" value="UBC-like"/>
    <property type="match status" value="1"/>
</dbReference>
<keyword evidence="7" id="KW-0808">Transferase</keyword>
<feature type="domain" description="B box-type" evidence="17">
    <location>
        <begin position="405"/>
        <end position="459"/>
    </location>
</feature>
<comment type="cofactor">
    <cofactor evidence="2">
        <name>Zn(2+)</name>
        <dbReference type="ChEBI" id="CHEBI:29105"/>
    </cofactor>
</comment>
<dbReference type="SUPFAM" id="SSF57850">
    <property type="entry name" value="RING/U-box"/>
    <property type="match status" value="2"/>
</dbReference>
<evidence type="ECO:0000256" key="14">
    <source>
        <dbReference type="PROSITE-ProRule" id="PRU00024"/>
    </source>
</evidence>
<dbReference type="PROSITE" id="PS50119">
    <property type="entry name" value="ZF_BBOX"/>
    <property type="match status" value="1"/>
</dbReference>
<feature type="compositionally biased region" description="Basic residues" evidence="15">
    <location>
        <begin position="1"/>
        <end position="17"/>
    </location>
</feature>
<dbReference type="SMART" id="SM00184">
    <property type="entry name" value="RING"/>
    <property type="match status" value="2"/>
</dbReference>
<evidence type="ECO:0000256" key="7">
    <source>
        <dbReference type="ARBA" id="ARBA00022679"/>
    </source>
</evidence>
<feature type="region of interest" description="Disordered" evidence="15">
    <location>
        <begin position="1"/>
        <end position="154"/>
    </location>
</feature>
<evidence type="ECO:0000256" key="13">
    <source>
        <dbReference type="ARBA" id="ARBA00044508"/>
    </source>
</evidence>
<dbReference type="InterPro" id="IPR016135">
    <property type="entry name" value="UBQ-conjugating_enzyme/RWD"/>
</dbReference>
<dbReference type="InterPro" id="IPR044066">
    <property type="entry name" value="TRIAD_supradom"/>
</dbReference>
<dbReference type="UniPathway" id="UPA00143"/>
<sequence length="566" mass="65256">MSGTRRGSRQGQYRHHVPRDADETWSVKPLHDTPQKPQLDSEQQEESNLDCPSTSSANSNQRKFSDFTQRPPKTHRNPNWKSRRGRVARPRFVKKSELTSPKSELSSEDSKASLSVGVAEEVKGEQEENKEGEILESKVEESGDGIEEDEPQDGVDDVISRLEELCLRVEEPELSEEQLRINDQLQEDEWLHSARISELCSQLDSIWKEQEGQEVIYQWAEWLLNFSLSYLGFDKEVMLGPYDMENTGDRRAISGSVSPDVDVPFIRSYNDEKCHENFLKSLHECSICYSEYAGTDFIRLPCRHFFCWKCMKTYSDIHMTEGTISKLQCPEAKCGGMVPPFVLKRLLGDEGYERERRHVGIECMTPDVKLRILQERQNSSQLKPDQIRREKEMINELLSMKEIMRDAKLCPSCKMAISRTEGCNKMVCQNCGQYFCYRCNRAISGYEHFKEGNCELFPVPQELIANWGERINARQAVAQVLAQLYHDHGQPCPNCRQFNAKLKTEQIIPLIGKVWHVYVVDPYRLSFLHILKSVFSIFLYINRLAKTITYSAGHAKCIIVTCAKKL</sequence>
<evidence type="ECO:0000256" key="1">
    <source>
        <dbReference type="ARBA" id="ARBA00001798"/>
    </source>
</evidence>
<keyword evidence="11" id="KW-0833">Ubl conjugation pathway</keyword>
<dbReference type="Pfam" id="PF26200">
    <property type="entry name" value="Rcat_RNF216"/>
    <property type="match status" value="1"/>
</dbReference>
<organism evidence="19 20">
    <name type="scientific">Corchorus olitorius</name>
    <dbReference type="NCBI Taxonomy" id="93759"/>
    <lineage>
        <taxon>Eukaryota</taxon>
        <taxon>Viridiplantae</taxon>
        <taxon>Streptophyta</taxon>
        <taxon>Embryophyta</taxon>
        <taxon>Tracheophyta</taxon>
        <taxon>Spermatophyta</taxon>
        <taxon>Magnoliopsida</taxon>
        <taxon>eudicotyledons</taxon>
        <taxon>Gunneridae</taxon>
        <taxon>Pentapetalae</taxon>
        <taxon>rosids</taxon>
        <taxon>malvids</taxon>
        <taxon>Malvales</taxon>
        <taxon>Malvaceae</taxon>
        <taxon>Grewioideae</taxon>
        <taxon>Apeibeae</taxon>
        <taxon>Corchorus</taxon>
    </lineage>
</organism>
<feature type="compositionally biased region" description="Basic and acidic residues" evidence="15">
    <location>
        <begin position="120"/>
        <end position="141"/>
    </location>
</feature>
<proteinExistence type="inferred from homology"/>
<dbReference type="InterPro" id="IPR013083">
    <property type="entry name" value="Znf_RING/FYVE/PHD"/>
</dbReference>
<feature type="domain" description="RING-type" evidence="16">
    <location>
        <begin position="285"/>
        <end position="333"/>
    </location>
</feature>
<evidence type="ECO:0000256" key="4">
    <source>
        <dbReference type="ARBA" id="ARBA00004906"/>
    </source>
</evidence>
<dbReference type="PROSITE" id="PS51873">
    <property type="entry name" value="TRIAD"/>
    <property type="match status" value="1"/>
</dbReference>
<evidence type="ECO:0000256" key="10">
    <source>
        <dbReference type="ARBA" id="ARBA00022771"/>
    </source>
</evidence>
<dbReference type="SMART" id="SM00647">
    <property type="entry name" value="IBR"/>
    <property type="match status" value="1"/>
</dbReference>
<evidence type="ECO:0000259" key="17">
    <source>
        <dbReference type="PROSITE" id="PS50119"/>
    </source>
</evidence>
<feature type="compositionally biased region" description="Basic residues" evidence="15">
    <location>
        <begin position="72"/>
        <end position="93"/>
    </location>
</feature>
<evidence type="ECO:0000256" key="15">
    <source>
        <dbReference type="SAM" id="MobiDB-lite"/>
    </source>
</evidence>
<dbReference type="FunFam" id="1.20.120.1750:FF:000029">
    <property type="entry name" value="RBR-type E3 ubiquitin transferase"/>
    <property type="match status" value="1"/>
</dbReference>
<dbReference type="Gene3D" id="3.30.40.10">
    <property type="entry name" value="Zinc/RING finger domain, C3HC4 (zinc finger)"/>
    <property type="match status" value="1"/>
</dbReference>
<name>A0A1R3JEU3_9ROSI</name>
<evidence type="ECO:0000259" key="18">
    <source>
        <dbReference type="PROSITE" id="PS51873"/>
    </source>
</evidence>
<dbReference type="CDD" id="cd23134">
    <property type="entry name" value="RING-HC_ITT1-like"/>
    <property type="match status" value="1"/>
</dbReference>
<dbReference type="FunFam" id="3.30.40.10:FF:000358">
    <property type="entry name" value="RBR-type E3 ubiquitin transferase"/>
    <property type="match status" value="1"/>
</dbReference>
<keyword evidence="8" id="KW-0479">Metal-binding</keyword>
<keyword evidence="9" id="KW-0677">Repeat</keyword>
<gene>
    <name evidence="19" type="ORF">COLO4_16974</name>
</gene>
<dbReference type="OrthoDB" id="1431934at2759"/>
<evidence type="ECO:0000256" key="3">
    <source>
        <dbReference type="ARBA" id="ARBA00003976"/>
    </source>
</evidence>
<comment type="caution">
    <text evidence="19">The sequence shown here is derived from an EMBL/GenBank/DDBJ whole genome shotgun (WGS) entry which is preliminary data.</text>
</comment>
<dbReference type="InterPro" id="IPR006575">
    <property type="entry name" value="RWD_dom"/>
</dbReference>
<comment type="function">
    <text evidence="3">Might act as an E3 ubiquitin-protein ligase, or as part of E3 complex, which accepts ubiquitin from specific E2 ubiquitin-conjugating enzymes and then transfers it to substrates.</text>
</comment>
<dbReference type="Pfam" id="PF05773">
    <property type="entry name" value="RWD"/>
    <property type="match status" value="1"/>
</dbReference>
<dbReference type="Gene3D" id="1.20.120.1750">
    <property type="match status" value="1"/>
</dbReference>
<feature type="domain" description="RING-type" evidence="18">
    <location>
        <begin position="281"/>
        <end position="458"/>
    </location>
</feature>
<dbReference type="GO" id="GO:0061630">
    <property type="term" value="F:ubiquitin protein ligase activity"/>
    <property type="evidence" value="ECO:0007669"/>
    <property type="project" value="UniProtKB-EC"/>
</dbReference>
<dbReference type="CDD" id="cd20354">
    <property type="entry name" value="Rcat_RBR_RNF14"/>
    <property type="match status" value="1"/>
</dbReference>
<evidence type="ECO:0000256" key="8">
    <source>
        <dbReference type="ARBA" id="ARBA00022723"/>
    </source>
</evidence>
<dbReference type="InterPro" id="IPR047548">
    <property type="entry name" value="Rcat_RBR_RNF14"/>
</dbReference>
<dbReference type="InterPro" id="IPR000315">
    <property type="entry name" value="Znf_B-box"/>
</dbReference>
<protein>
    <recommendedName>
        <fullName evidence="6">RBR-type E3 ubiquitin transferase</fullName>
        <ecNumber evidence="6">2.3.2.31</ecNumber>
    </recommendedName>
</protein>
<reference evidence="20" key="1">
    <citation type="submission" date="2013-09" db="EMBL/GenBank/DDBJ databases">
        <title>Corchorus olitorius genome sequencing.</title>
        <authorList>
            <person name="Alam M."/>
            <person name="Haque M.S."/>
            <person name="Islam M.S."/>
            <person name="Emdad E.M."/>
            <person name="Islam M.M."/>
            <person name="Ahmed B."/>
            <person name="Halim A."/>
            <person name="Hossen Q.M.M."/>
            <person name="Hossain M.Z."/>
            <person name="Ahmed R."/>
            <person name="Khan M.M."/>
            <person name="Islam R."/>
            <person name="Rashid M.M."/>
            <person name="Khan S.A."/>
            <person name="Rahman M.S."/>
            <person name="Alam M."/>
            <person name="Yahiya A.S."/>
            <person name="Khan M.S."/>
            <person name="Azam M.S."/>
            <person name="Haque T."/>
            <person name="Lashkar M.Z.H."/>
            <person name="Akhand A.I."/>
            <person name="Morshed G."/>
            <person name="Roy S."/>
            <person name="Uddin K.S."/>
            <person name="Rabeya T."/>
            <person name="Hossain A.S."/>
            <person name="Chowdhury A."/>
            <person name="Snigdha A.R."/>
            <person name="Mortoza M.S."/>
            <person name="Matin S.A."/>
            <person name="Hoque S.M.E."/>
            <person name="Islam M.K."/>
            <person name="Roy D.K."/>
            <person name="Haider R."/>
            <person name="Moosa M.M."/>
            <person name="Elias S.M."/>
            <person name="Hasan A.M."/>
            <person name="Jahan S."/>
            <person name="Shafiuddin M."/>
            <person name="Mahmood N."/>
            <person name="Shommy N.S."/>
        </authorList>
    </citation>
    <scope>NUCLEOTIDE SEQUENCE [LARGE SCALE GENOMIC DNA]</scope>
    <source>
        <strain evidence="20">cv. O-4</strain>
    </source>
</reference>
<accession>A0A1R3JEU3</accession>
<evidence type="ECO:0000313" key="20">
    <source>
        <dbReference type="Proteomes" id="UP000187203"/>
    </source>
</evidence>
<comment type="similarity">
    <text evidence="13">Belongs to the RBR family. RNF14 subfamily.</text>
</comment>
<dbReference type="AlphaFoldDB" id="A0A1R3JEU3"/>
<dbReference type="InterPro" id="IPR002867">
    <property type="entry name" value="IBR_dom"/>
</dbReference>
<keyword evidence="20" id="KW-1185">Reference proteome</keyword>
<dbReference type="GO" id="GO:0008270">
    <property type="term" value="F:zinc ion binding"/>
    <property type="evidence" value="ECO:0007669"/>
    <property type="project" value="UniProtKB-KW"/>
</dbReference>
<evidence type="ECO:0000256" key="11">
    <source>
        <dbReference type="ARBA" id="ARBA00022786"/>
    </source>
</evidence>
<dbReference type="EMBL" id="AWUE01016273">
    <property type="protein sequence ID" value="OMO93340.1"/>
    <property type="molecule type" value="Genomic_DNA"/>
</dbReference>
<dbReference type="PANTHER" id="PTHR11685">
    <property type="entry name" value="RBR FAMILY RING FINGER AND IBR DOMAIN-CONTAINING"/>
    <property type="match status" value="1"/>
</dbReference>
<dbReference type="InterPro" id="IPR017907">
    <property type="entry name" value="Znf_RING_CS"/>
</dbReference>
<evidence type="ECO:0000256" key="12">
    <source>
        <dbReference type="ARBA" id="ARBA00022833"/>
    </source>
</evidence>
<dbReference type="InterPro" id="IPR001841">
    <property type="entry name" value="Znf_RING"/>
</dbReference>